<evidence type="ECO:0000259" key="2">
    <source>
        <dbReference type="Pfam" id="PF00535"/>
    </source>
</evidence>
<feature type="repeat" description="TPR" evidence="1">
    <location>
        <begin position="383"/>
        <end position="416"/>
    </location>
</feature>
<dbReference type="Pfam" id="PF00535">
    <property type="entry name" value="Glycos_transf_2"/>
    <property type="match status" value="1"/>
</dbReference>
<keyword evidence="1" id="KW-0802">TPR repeat</keyword>
<dbReference type="STRING" id="698762.SAMN00808754_0935"/>
<protein>
    <submittedName>
        <fullName evidence="3">Tetratricopeptide repeat-containing protein</fullName>
    </submittedName>
</protein>
<dbReference type="AlphaFoldDB" id="A0A1W1VL09"/>
<dbReference type="Gene3D" id="1.25.40.10">
    <property type="entry name" value="Tetratricopeptide repeat domain"/>
    <property type="match status" value="3"/>
</dbReference>
<dbReference type="InterPro" id="IPR001173">
    <property type="entry name" value="Glyco_trans_2-like"/>
</dbReference>
<dbReference type="SUPFAM" id="SSF48452">
    <property type="entry name" value="TPR-like"/>
    <property type="match status" value="1"/>
</dbReference>
<keyword evidence="4" id="KW-1185">Reference proteome</keyword>
<sequence>MKLSLCMIVKDEEENLPRCLKSVQGIVDEIVVVDTGSTDRTPAIAAELGAKVYHFPWSGSFSEARNFSLSCATGDWIIYLDADEELAEGEGKRIRELLSSPQADGYCVLVVNFVGEKEGMEAVINPSPRIFRNRPEYRFTGAIHEQIMASIYSQGGKVEFTDIKINHYGYLSAPVRGRKKVDRNLALLEKAVRESPEDAFNRFNLGVEYLRRRNCAAALEEFRTAFKYLPDLAVGYAPILVRNIALCLKELRKFEDALRVIADAKEVYPDYTDLVFLEGHIYLEQGDFYRAEGSFKECLTRGESATHHITQQGVGSYYAYFMLGQLYERTGDLLQAVKMYAQALKTHKRFYPALANLTRLLLLPGSPEKARMLVSSYIDLEDEETLLLLAQAFAAHKYFKEALSFAEKALELNPFSIKGYFIKGEILLNLKYYPKALEALAQIPPASFLYPNALLARAFALALEGKKEKAKEELVKLPDKFDLPRRVYLAFLERLINKDGYIEVLPEEEEEAAQILLDLLGRLLDLEAFEEFEEVLSLLEFLPAPERFLRLGKLYHSRGFGELAAEEIMAAVKEGKKDAEGLAILGEVAASKELHEEAVIFYQEALREGKGYLRWYTALVKELSFLGRYEEAAEVARRGLEVFPHAEPLKSLLPLLENISVKRGG</sequence>
<name>A0A1W1VL09_9FIRM</name>
<dbReference type="Pfam" id="PF13432">
    <property type="entry name" value="TPR_16"/>
    <property type="match status" value="1"/>
</dbReference>
<dbReference type="Proteomes" id="UP000192569">
    <property type="component" value="Chromosome I"/>
</dbReference>
<dbReference type="InterPro" id="IPR011990">
    <property type="entry name" value="TPR-like_helical_dom_sf"/>
</dbReference>
<dbReference type="Pfam" id="PF13181">
    <property type="entry name" value="TPR_8"/>
    <property type="match status" value="1"/>
</dbReference>
<dbReference type="SMART" id="SM00028">
    <property type="entry name" value="TPR"/>
    <property type="match status" value="7"/>
</dbReference>
<evidence type="ECO:0000313" key="3">
    <source>
        <dbReference type="EMBL" id="SMB93900.1"/>
    </source>
</evidence>
<dbReference type="OrthoDB" id="9815923at2"/>
<reference evidence="3 4" key="1">
    <citation type="submission" date="2017-04" db="EMBL/GenBank/DDBJ databases">
        <authorList>
            <person name="Afonso C.L."/>
            <person name="Miller P.J."/>
            <person name="Scott M.A."/>
            <person name="Spackman E."/>
            <person name="Goraichik I."/>
            <person name="Dimitrov K.M."/>
            <person name="Suarez D.L."/>
            <person name="Swayne D.E."/>
        </authorList>
    </citation>
    <scope>NUCLEOTIDE SEQUENCE [LARGE SCALE GENOMIC DNA]</scope>
    <source>
        <strain evidence="3 4">ToBE</strain>
    </source>
</reference>
<dbReference type="InterPro" id="IPR019734">
    <property type="entry name" value="TPR_rpt"/>
</dbReference>
<feature type="repeat" description="TPR" evidence="1">
    <location>
        <begin position="317"/>
        <end position="350"/>
    </location>
</feature>
<accession>A0A1W1VL09</accession>
<proteinExistence type="predicted"/>
<dbReference type="PANTHER" id="PTHR43630">
    <property type="entry name" value="POLY-BETA-1,6-N-ACETYL-D-GLUCOSAMINE SYNTHASE"/>
    <property type="match status" value="1"/>
</dbReference>
<organism evidence="3 4">
    <name type="scientific">Thermanaeromonas toyohensis ToBE</name>
    <dbReference type="NCBI Taxonomy" id="698762"/>
    <lineage>
        <taxon>Bacteria</taxon>
        <taxon>Bacillati</taxon>
        <taxon>Bacillota</taxon>
        <taxon>Clostridia</taxon>
        <taxon>Neomoorellales</taxon>
        <taxon>Neomoorellaceae</taxon>
        <taxon>Thermanaeromonas</taxon>
    </lineage>
</organism>
<evidence type="ECO:0000256" key="1">
    <source>
        <dbReference type="PROSITE-ProRule" id="PRU00339"/>
    </source>
</evidence>
<dbReference type="EMBL" id="LT838272">
    <property type="protein sequence ID" value="SMB93900.1"/>
    <property type="molecule type" value="Genomic_DNA"/>
</dbReference>
<dbReference type="PANTHER" id="PTHR43630:SF2">
    <property type="entry name" value="GLYCOSYLTRANSFERASE"/>
    <property type="match status" value="1"/>
</dbReference>
<dbReference type="CDD" id="cd02511">
    <property type="entry name" value="Beta4Glucosyltransferase"/>
    <property type="match status" value="1"/>
</dbReference>
<dbReference type="RefSeq" id="WP_084664439.1">
    <property type="nucleotide sequence ID" value="NZ_LT838272.1"/>
</dbReference>
<dbReference type="PROSITE" id="PS50005">
    <property type="entry name" value="TPR"/>
    <property type="match status" value="2"/>
</dbReference>
<dbReference type="InterPro" id="IPR029044">
    <property type="entry name" value="Nucleotide-diphossugar_trans"/>
</dbReference>
<feature type="domain" description="Glycosyltransferase 2-like" evidence="2">
    <location>
        <begin position="4"/>
        <end position="130"/>
    </location>
</feature>
<evidence type="ECO:0000313" key="4">
    <source>
        <dbReference type="Proteomes" id="UP000192569"/>
    </source>
</evidence>
<gene>
    <name evidence="3" type="ORF">SAMN00808754_0935</name>
</gene>
<dbReference type="Gene3D" id="3.90.550.10">
    <property type="entry name" value="Spore Coat Polysaccharide Biosynthesis Protein SpsA, Chain A"/>
    <property type="match status" value="1"/>
</dbReference>
<dbReference type="SUPFAM" id="SSF53448">
    <property type="entry name" value="Nucleotide-diphospho-sugar transferases"/>
    <property type="match status" value="1"/>
</dbReference>